<accession>A0A822Y273</accession>
<name>A0A822Y273_NELNU</name>
<protein>
    <submittedName>
        <fullName evidence="1">Uncharacterized protein</fullName>
    </submittedName>
</protein>
<dbReference type="Proteomes" id="UP000607653">
    <property type="component" value="Unassembled WGS sequence"/>
</dbReference>
<evidence type="ECO:0000313" key="2">
    <source>
        <dbReference type="Proteomes" id="UP000607653"/>
    </source>
</evidence>
<evidence type="ECO:0000313" key="1">
    <source>
        <dbReference type="EMBL" id="DAD26352.1"/>
    </source>
</evidence>
<reference evidence="1 2" key="1">
    <citation type="journal article" date="2020" name="Mol. Biol. Evol.">
        <title>Distinct Expression and Methylation Patterns for Genes with Different Fates following a Single Whole-Genome Duplication in Flowering Plants.</title>
        <authorList>
            <person name="Shi T."/>
            <person name="Rahmani R.S."/>
            <person name="Gugger P.F."/>
            <person name="Wang M."/>
            <person name="Li H."/>
            <person name="Zhang Y."/>
            <person name="Li Z."/>
            <person name="Wang Q."/>
            <person name="Van de Peer Y."/>
            <person name="Marchal K."/>
            <person name="Chen J."/>
        </authorList>
    </citation>
    <scope>NUCLEOTIDE SEQUENCE [LARGE SCALE GENOMIC DNA]</scope>
    <source>
        <tissue evidence="1">Leaf</tissue>
    </source>
</reference>
<dbReference type="AlphaFoldDB" id="A0A822Y273"/>
<dbReference type="EMBL" id="DUZY01000002">
    <property type="protein sequence ID" value="DAD26352.1"/>
    <property type="molecule type" value="Genomic_DNA"/>
</dbReference>
<organism evidence="1 2">
    <name type="scientific">Nelumbo nucifera</name>
    <name type="common">Sacred lotus</name>
    <dbReference type="NCBI Taxonomy" id="4432"/>
    <lineage>
        <taxon>Eukaryota</taxon>
        <taxon>Viridiplantae</taxon>
        <taxon>Streptophyta</taxon>
        <taxon>Embryophyta</taxon>
        <taxon>Tracheophyta</taxon>
        <taxon>Spermatophyta</taxon>
        <taxon>Magnoliopsida</taxon>
        <taxon>Proteales</taxon>
        <taxon>Nelumbonaceae</taxon>
        <taxon>Nelumbo</taxon>
    </lineage>
</organism>
<sequence>MQLPNMLLLALQSGSLKSNKPNSHSFSVAF</sequence>
<proteinExistence type="predicted"/>
<comment type="caution">
    <text evidence="1">The sequence shown here is derived from an EMBL/GenBank/DDBJ whole genome shotgun (WGS) entry which is preliminary data.</text>
</comment>
<gene>
    <name evidence="1" type="ORF">HUJ06_027820</name>
</gene>
<keyword evidence="2" id="KW-1185">Reference proteome</keyword>